<gene>
    <name evidence="3" type="primary">AVEN_211376_1</name>
    <name evidence="3" type="ORF">TNIN_328271</name>
</gene>
<feature type="region of interest" description="Disordered" evidence="2">
    <location>
        <begin position="259"/>
        <end position="278"/>
    </location>
</feature>
<keyword evidence="1" id="KW-0175">Coiled coil</keyword>
<accession>A0A8X6WMS8</accession>
<dbReference type="EMBL" id="BMAV01000612">
    <property type="protein sequence ID" value="GFY38018.1"/>
    <property type="molecule type" value="Genomic_DNA"/>
</dbReference>
<dbReference type="GO" id="GO:0071897">
    <property type="term" value="P:DNA biosynthetic process"/>
    <property type="evidence" value="ECO:0007669"/>
    <property type="project" value="UniProtKB-ARBA"/>
</dbReference>
<reference evidence="3" key="1">
    <citation type="submission" date="2020-08" db="EMBL/GenBank/DDBJ databases">
        <title>Multicomponent nature underlies the extraordinary mechanical properties of spider dragline silk.</title>
        <authorList>
            <person name="Kono N."/>
            <person name="Nakamura H."/>
            <person name="Mori M."/>
            <person name="Yoshida Y."/>
            <person name="Ohtoshi R."/>
            <person name="Malay A.D."/>
            <person name="Moran D.A.P."/>
            <person name="Tomita M."/>
            <person name="Numata K."/>
            <person name="Arakawa K."/>
        </authorList>
    </citation>
    <scope>NUCLEOTIDE SEQUENCE</scope>
</reference>
<dbReference type="Gene3D" id="3.30.70.270">
    <property type="match status" value="1"/>
</dbReference>
<feature type="coiled-coil region" evidence="1">
    <location>
        <begin position="15"/>
        <end position="65"/>
    </location>
</feature>
<dbReference type="PANTHER" id="PTHR47331:SF5">
    <property type="entry name" value="RIBONUCLEASE H"/>
    <property type="match status" value="1"/>
</dbReference>
<evidence type="ECO:0008006" key="5">
    <source>
        <dbReference type="Google" id="ProtNLM"/>
    </source>
</evidence>
<dbReference type="InterPro" id="IPR008042">
    <property type="entry name" value="Retrotrans_Pao"/>
</dbReference>
<evidence type="ECO:0000313" key="4">
    <source>
        <dbReference type="Proteomes" id="UP000886998"/>
    </source>
</evidence>
<evidence type="ECO:0000313" key="3">
    <source>
        <dbReference type="EMBL" id="GFY38018.1"/>
    </source>
</evidence>
<dbReference type="SUPFAM" id="SSF56672">
    <property type="entry name" value="DNA/RNA polymerases"/>
    <property type="match status" value="1"/>
</dbReference>
<protein>
    <recommendedName>
        <fullName evidence="5">Peptidase aspartic putative domain-containing protein</fullName>
    </recommendedName>
</protein>
<dbReference type="PANTHER" id="PTHR47331">
    <property type="entry name" value="PHD-TYPE DOMAIN-CONTAINING PROTEIN"/>
    <property type="match status" value="1"/>
</dbReference>
<dbReference type="OrthoDB" id="6436401at2759"/>
<feature type="compositionally biased region" description="Basic and acidic residues" evidence="2">
    <location>
        <begin position="267"/>
        <end position="276"/>
    </location>
</feature>
<evidence type="ECO:0000256" key="2">
    <source>
        <dbReference type="SAM" id="MobiDB-lite"/>
    </source>
</evidence>
<dbReference type="Proteomes" id="UP000886998">
    <property type="component" value="Unassembled WGS sequence"/>
</dbReference>
<dbReference type="InterPro" id="IPR005312">
    <property type="entry name" value="DUF1759"/>
</dbReference>
<organism evidence="3 4">
    <name type="scientific">Trichonephila inaurata madagascariensis</name>
    <dbReference type="NCBI Taxonomy" id="2747483"/>
    <lineage>
        <taxon>Eukaryota</taxon>
        <taxon>Metazoa</taxon>
        <taxon>Ecdysozoa</taxon>
        <taxon>Arthropoda</taxon>
        <taxon>Chelicerata</taxon>
        <taxon>Arachnida</taxon>
        <taxon>Araneae</taxon>
        <taxon>Araneomorphae</taxon>
        <taxon>Entelegynae</taxon>
        <taxon>Araneoidea</taxon>
        <taxon>Nephilidae</taxon>
        <taxon>Trichonephila</taxon>
        <taxon>Trichonephila inaurata</taxon>
    </lineage>
</organism>
<sequence length="1178" mass="136964">MAEITKRRKTRTVLRASVTKHINKLEQEFDELDTEAKLQQHLDFLTNMLKQINDLDSQIQALITDEKIFDAEIESAIEYSQKINKNESLSMIDKFSYLKSLLGGAAFNVVNGFSLSEENYEKALKLLKQRFGREELVINAHMSKLLNLYPIQDSNNVVGLRKLYDTCEVQIRSLDSLNVTSGMYGHLLYPILIKLIPEELSLAFNRKRLEKDSQNEFDVMELLNFLKIEIECRESVLFQNSKVERKKNFNNHYSVPKPHHSFTNSGKLRESHRDYGRSYNSPKVSKTVEYLVPITENNCIFCKSTHNSEQCLSVSIDDKKDILRKQARCFLCLQKNHRIKDCKKKEFCYICNHKHNRALCYRLGKASDKNETKIVTATSHCQENNKNDSLIKSPHAIYLQTATATVKSSTNEEHLPVRILLDNGSMRTFILKEVSQELKLPIVRNETLSVYSFGADEAQEKIYDVVKIRLENRDQPSLNIEIEALVIDKISATNLPAPETNIPKVYKQLKSLQLADSYEYKENKIVILIGSDFYFDVVTGRIKRLNNRLVASETIFGWCIQGQGDFQNQLLSMEIIVKEKSISDQMREFWELENLGINVDSENKDSTVEEIMRKFEEGISYKDKRYKVKLPWKPEKKNALHNNKEVASRRFQTLKKSLINDPVYFSEYSKVLEDYRKENIIESVTKENEILSEDNCFYLPHRAVIREDKTTTRLRVVFDASSHSKGQFRDSRYIKQAFLQIEIHEEDRNYTRFLWTTDPEKSNSGEILRMTRVLFGVTSSPFLLNATIKHHLKRYVDKFPHAHKLLENNLYVDDVHIGEDNVDKALIVCLESYEVFKDASMYLRKWRTNSPELFHKLKERNLEVDDSPDFYNQTLVPSKVVGVVWNPKEDYFYFDTQSLEKFLLKSKDTKRYILQIAGRIFDPIGYIGPIRIKCLIQKIWCLGLDWDEIVPDEIVKIFNDCCDDLKKLNASIKAYGTVAYLHVELNDGNIITSFVASKGRVAPLKTLSLPRLELMGALLSARLSEKIMKGLEFPVQRIFWTDSSIVFFWIKGPPDKFKVFIKNRIQEIHKLSNPSEWFHCPGKENPGDLISRGLSVAELENSDFWWQGPSWLREKKSSWPKPLETHKELVTDPETLEIRKTLAVNTVMEDTIQNINNFIKKYSSFTKLIRITAYCLIS</sequence>
<name>A0A8X6WMS8_9ARAC</name>
<dbReference type="Gene3D" id="3.10.10.10">
    <property type="entry name" value="HIV Type 1 Reverse Transcriptase, subunit A, domain 1"/>
    <property type="match status" value="1"/>
</dbReference>
<keyword evidence="4" id="KW-1185">Reference proteome</keyword>
<evidence type="ECO:0000256" key="1">
    <source>
        <dbReference type="SAM" id="Coils"/>
    </source>
</evidence>
<proteinExistence type="predicted"/>
<dbReference type="InterPro" id="IPR043128">
    <property type="entry name" value="Rev_trsase/Diguanyl_cyclase"/>
</dbReference>
<comment type="caution">
    <text evidence="3">The sequence shown here is derived from an EMBL/GenBank/DDBJ whole genome shotgun (WGS) entry which is preliminary data.</text>
</comment>
<dbReference type="Pfam" id="PF05380">
    <property type="entry name" value="Peptidase_A17"/>
    <property type="match status" value="2"/>
</dbReference>
<dbReference type="AlphaFoldDB" id="A0A8X6WMS8"/>
<dbReference type="InterPro" id="IPR043502">
    <property type="entry name" value="DNA/RNA_pol_sf"/>
</dbReference>
<dbReference type="Pfam" id="PF03564">
    <property type="entry name" value="DUF1759"/>
    <property type="match status" value="1"/>
</dbReference>